<evidence type="ECO:0000256" key="3">
    <source>
        <dbReference type="ARBA" id="ARBA00006677"/>
    </source>
</evidence>
<keyword evidence="5" id="KW-0158">Chromosome</keyword>
<dbReference type="Pfam" id="PF24997">
    <property type="entry name" value="PSF1_C"/>
    <property type="match status" value="1"/>
</dbReference>
<dbReference type="AlphaFoldDB" id="A0A3M6TUG0"/>
<dbReference type="GO" id="GO:0000811">
    <property type="term" value="C:GINS complex"/>
    <property type="evidence" value="ECO:0007669"/>
    <property type="project" value="UniProtKB-UniRule"/>
</dbReference>
<dbReference type="CDD" id="cd21696">
    <property type="entry name" value="GINS_B_Psf1"/>
    <property type="match status" value="1"/>
</dbReference>
<accession>A0A3M6TUG0</accession>
<comment type="function">
    <text evidence="9">Required for correct functioning of the GINS complex, a complex that plays an essential role in the initiation of DNA replication, and progression of DNA replication forks. GINS complex seems to bind preferentially to single-stranded DNA.</text>
</comment>
<evidence type="ECO:0000256" key="9">
    <source>
        <dbReference type="RuleBase" id="RU368085"/>
    </source>
</evidence>
<evidence type="ECO:0000256" key="7">
    <source>
        <dbReference type="ARBA" id="ARBA00023242"/>
    </source>
</evidence>
<dbReference type="GO" id="GO:1902983">
    <property type="term" value="P:DNA strand elongation involved in mitotic DNA replication"/>
    <property type="evidence" value="ECO:0007669"/>
    <property type="project" value="TreeGrafter"/>
</dbReference>
<dbReference type="PANTHER" id="PTHR12914:SF2">
    <property type="entry name" value="DNA REPLICATION COMPLEX GINS PROTEIN PSF1"/>
    <property type="match status" value="1"/>
</dbReference>
<comment type="caution">
    <text evidence="12">The sequence shown here is derived from an EMBL/GenBank/DDBJ whole genome shotgun (WGS) entry which is preliminary data.</text>
</comment>
<dbReference type="Proteomes" id="UP000275408">
    <property type="component" value="Unassembled WGS sequence"/>
</dbReference>
<evidence type="ECO:0000313" key="13">
    <source>
        <dbReference type="Proteomes" id="UP000275408"/>
    </source>
</evidence>
<evidence type="ECO:0000256" key="2">
    <source>
        <dbReference type="ARBA" id="ARBA00004286"/>
    </source>
</evidence>
<comment type="similarity">
    <text evidence="3 9">Belongs to the GINS1/PSF1 family.</text>
</comment>
<protein>
    <recommendedName>
        <fullName evidence="4 9">DNA replication complex GINS protein PSF1</fullName>
    </recommendedName>
</protein>
<comment type="function">
    <text evidence="8">Required for correct functioning of the GINS complex, a complex that plays an essential role in the initiation of DNA replication, and progression of DNA replication forks. GINS complex is a core component of CDC45-MCM-GINS (CMG) helicase, the molecular machine that unwinds template DNA during replication, and around which the replisome is built.</text>
</comment>
<sequence length="224" mass="26121">MSDGGLVRRQYGGQSGGHELKICITKNFGEIFGKMFGDKALELVKELKRAMEGTVPPYNEDLIRQVLEEMKILFEQNQREVALTVEGETGLFSGVHLRHASLERNKRCLLSYIYNRMLRMKDLRWEFGTVLPEDIKYNLCEQEVQWFTKYNKSLATYMRTVGLDLTQDMKPPKSLYIEVRCLEDYGEFETEDGTVLLLKKNSQHFLPRSHCEHLIRQGILEHIL</sequence>
<dbReference type="Gene3D" id="1.20.58.1030">
    <property type="match status" value="1"/>
</dbReference>
<dbReference type="SUPFAM" id="SSF158573">
    <property type="entry name" value="GINS helical bundle-like"/>
    <property type="match status" value="1"/>
</dbReference>
<keyword evidence="7 9" id="KW-0539">Nucleus</keyword>
<reference evidence="12 13" key="1">
    <citation type="journal article" date="2018" name="Sci. Rep.">
        <title>Comparative analysis of the Pocillopora damicornis genome highlights role of immune system in coral evolution.</title>
        <authorList>
            <person name="Cunning R."/>
            <person name="Bay R.A."/>
            <person name="Gillette P."/>
            <person name="Baker A.C."/>
            <person name="Traylor-Knowles N."/>
        </authorList>
    </citation>
    <scope>NUCLEOTIDE SEQUENCE [LARGE SCALE GENOMIC DNA]</scope>
    <source>
        <strain evidence="12">RSMAS</strain>
        <tissue evidence="12">Whole animal</tissue>
    </source>
</reference>
<dbReference type="InterPro" id="IPR021151">
    <property type="entry name" value="GINS_A"/>
</dbReference>
<name>A0A3M6TUG0_POCDA</name>
<dbReference type="InterPro" id="IPR036224">
    <property type="entry name" value="GINS_bundle-like_dom_sf"/>
</dbReference>
<evidence type="ECO:0000259" key="10">
    <source>
        <dbReference type="Pfam" id="PF05916"/>
    </source>
</evidence>
<keyword evidence="6 9" id="KW-0235">DNA replication</keyword>
<evidence type="ECO:0000259" key="11">
    <source>
        <dbReference type="Pfam" id="PF24997"/>
    </source>
</evidence>
<dbReference type="OrthoDB" id="10252587at2759"/>
<dbReference type="CDD" id="cd11710">
    <property type="entry name" value="GINS_A_psf1"/>
    <property type="match status" value="1"/>
</dbReference>
<feature type="domain" description="DNA replication complex GINS protein PSF1 C-terminal" evidence="11">
    <location>
        <begin position="173"/>
        <end position="223"/>
    </location>
</feature>
<feature type="domain" description="GINS subunit" evidence="10">
    <location>
        <begin position="89"/>
        <end position="161"/>
    </location>
</feature>
<keyword evidence="13" id="KW-1185">Reference proteome</keyword>
<dbReference type="InterPro" id="IPR005339">
    <property type="entry name" value="GINS_Psf1"/>
</dbReference>
<evidence type="ECO:0000313" key="12">
    <source>
        <dbReference type="EMBL" id="RMX44928.1"/>
    </source>
</evidence>
<dbReference type="InterPro" id="IPR056783">
    <property type="entry name" value="PSF1_C"/>
</dbReference>
<evidence type="ECO:0000256" key="4">
    <source>
        <dbReference type="ARBA" id="ARBA00015143"/>
    </source>
</evidence>
<evidence type="ECO:0000256" key="8">
    <source>
        <dbReference type="ARBA" id="ARBA00045258"/>
    </source>
</evidence>
<gene>
    <name evidence="12" type="ORF">pdam_00020673</name>
</gene>
<organism evidence="12 13">
    <name type="scientific">Pocillopora damicornis</name>
    <name type="common">Cauliflower coral</name>
    <name type="synonym">Millepora damicornis</name>
    <dbReference type="NCBI Taxonomy" id="46731"/>
    <lineage>
        <taxon>Eukaryota</taxon>
        <taxon>Metazoa</taxon>
        <taxon>Cnidaria</taxon>
        <taxon>Anthozoa</taxon>
        <taxon>Hexacorallia</taxon>
        <taxon>Scleractinia</taxon>
        <taxon>Astrocoeniina</taxon>
        <taxon>Pocilloporidae</taxon>
        <taxon>Pocillopora</taxon>
    </lineage>
</organism>
<evidence type="ECO:0000256" key="6">
    <source>
        <dbReference type="ARBA" id="ARBA00022705"/>
    </source>
</evidence>
<dbReference type="Pfam" id="PF05916">
    <property type="entry name" value="Sld5"/>
    <property type="match status" value="1"/>
</dbReference>
<dbReference type="EMBL" id="RCHS01002927">
    <property type="protein sequence ID" value="RMX44928.1"/>
    <property type="molecule type" value="Genomic_DNA"/>
</dbReference>
<comment type="subunit">
    <text evidence="9">Component of the GINS complex.</text>
</comment>
<comment type="subcellular location">
    <subcellularLocation>
        <location evidence="2">Chromosome</location>
    </subcellularLocation>
    <subcellularLocation>
        <location evidence="1 9">Nucleus</location>
    </subcellularLocation>
</comment>
<dbReference type="PANTHER" id="PTHR12914">
    <property type="entry name" value="PARTNER OF SLD5"/>
    <property type="match status" value="1"/>
</dbReference>
<proteinExistence type="inferred from homology"/>
<evidence type="ECO:0000256" key="5">
    <source>
        <dbReference type="ARBA" id="ARBA00022454"/>
    </source>
</evidence>
<evidence type="ECO:0000256" key="1">
    <source>
        <dbReference type="ARBA" id="ARBA00004123"/>
    </source>
</evidence>
<dbReference type="STRING" id="46731.A0A3M6TUG0"/>
<dbReference type="FunFam" id="1.20.58.1030:FF:000001">
    <property type="entry name" value="DNA replication complex GINS protein PSF1"/>
    <property type="match status" value="1"/>
</dbReference>